<dbReference type="Proteomes" id="UP001153331">
    <property type="component" value="Unassembled WGS sequence"/>
</dbReference>
<gene>
    <name evidence="1" type="ORF">OPT61_g3203</name>
</gene>
<accession>A0ACC2IIZ7</accession>
<organism evidence="1 2">
    <name type="scientific">Boeremia exigua</name>
    <dbReference type="NCBI Taxonomy" id="749465"/>
    <lineage>
        <taxon>Eukaryota</taxon>
        <taxon>Fungi</taxon>
        <taxon>Dikarya</taxon>
        <taxon>Ascomycota</taxon>
        <taxon>Pezizomycotina</taxon>
        <taxon>Dothideomycetes</taxon>
        <taxon>Pleosporomycetidae</taxon>
        <taxon>Pleosporales</taxon>
        <taxon>Pleosporineae</taxon>
        <taxon>Didymellaceae</taxon>
        <taxon>Boeremia</taxon>
    </lineage>
</organism>
<keyword evidence="2" id="KW-1185">Reference proteome</keyword>
<proteinExistence type="predicted"/>
<evidence type="ECO:0000313" key="1">
    <source>
        <dbReference type="EMBL" id="KAJ8115059.1"/>
    </source>
</evidence>
<evidence type="ECO:0000313" key="2">
    <source>
        <dbReference type="Proteomes" id="UP001153331"/>
    </source>
</evidence>
<name>A0ACC2IIZ7_9PLEO</name>
<sequence length="1556" mass="173935">MRVVPLPTLLRLREALLRAATREEAGVAYLFGQQGVAVSLGLQTVGLIEVLELQALLTLQELDSIRRVCCTNLSCIILPSPSLDQPAVGCLRGRHAQPPPDSQSASWGSVRADTTTSVKIMALKASKADEAASMLSWTLASTIADSPAAKATASEPGTALPIVAQEIDDDTEDQASSLITKGCVEALSEGSREREILSPGKMFAGRREATLTFYGGHDTTKDEGLLNWQRDAAHAPTREDLRSKTQNSGRFITKGVKMTADTGLSTSKYKPHMLSATALKGFPDQKRWPAQYRYVFDPTDPCTGLTVMLTSNETHVSRTLWFKQVSAGNDKNGDPILDEDGRRIQQVLKDPSTRRWKSVHGIGAPINWIVGAIPMSNRSVDFVAQLQLVWTGAESLLAQDNDTNDWVDDRKGSLSMFVDAQAITDPLDNRRLELLHPITVAHLLLKGTKIQIATYFPLCEDLVTVKRFMGSRLPLRFDSEDTFNMAETMQPYNINTITCRFRPTEMPAHQALHREASRRFVQAGIKCQKASNAAAVFGGSEMRELLTKLRKFHEVCKSLNRDTLIDTLQDLRSQSFDDFRFVRFMCQQQNLALPTTATEYLQSMCEGSPLVRSGVGINLWQDCHTVFLATPAVSEANEKQAYGRVVRAPQPFVAEIFKFYAEESIFGYRKAQKRDKYLVELATRASDPAMRRLIVKCLNLHQKNARKARTTPRTPNSWTVYRRRNNPRRQRRARRSRSRSERIHTQSAMFHIHVCNTNNQLPKWPLGLVWPCIQDELKRLGDDVEEWVAANSSLLETEDLALISECAPKVNALTAIGRSRASQIPRDATKSSFYDTSQGQKEHFIRTRPCERRLDEEQEFQWLHCEAARRFIDAIKGKRKGGQSLFAPSNAATDKYVYGVAEMRELCIIAGSTVAATFNQIFIQLKQDTLVDSLNRWRNKKLDAFALTRFICRATGTQVPTKASEYLEFLCRGSPTLRAVLTHITNGLITRDNGKLIIAEEIPLLAWYYSLVLNMGLWKTEVFHAGLSGSERDDLVKDFNTKGKGPQGLIMHYDVGCLGLNMERDCHEVITCTPAKNHGTAVQTYGPVTRTTQQNVVFITKLFVESSIFGYRESKKTDRFAEGVARRGRLKDCKIPRAGANSNHEKLPTTIRFQALQWPSEDSSKKEEKVNSVDCLFVKDLSTPTLSPVSSFSSVASPAPPDLGPENVEEKVGDVEEIPRGHYSDTTNQTHPLSIAYWIAPVDPKLRMLFSYFSEVIAPAMVVLDDSTNGYRSLVLPMALEDELLRRTVGIVAAQHLSRQRPELKDAAEAGRAAVISRLHKDSLRQSADKVFNHFTWATLIVLLVGETVTGSADYRFFVQMLLSLSASNSGQDLDPVLTSFLQAQTQMFELLGVPLLGEEVGVLTLMKASESLITFLSYSHLPQDSEDQRVTDLVRQSFVTACNIYTRCAANADANSDFHDAIQAHSIQQLIETVSEISPHAHGAHALVWVCFVAGAAATDQNQRDFFVHRMEQVYARTQFRNIPTAIKSLHKIWSQSSRQRWTTCLSHLSNVLVM</sequence>
<dbReference type="EMBL" id="JAPHNI010000160">
    <property type="protein sequence ID" value="KAJ8115059.1"/>
    <property type="molecule type" value="Genomic_DNA"/>
</dbReference>
<protein>
    <submittedName>
        <fullName evidence="1">Uncharacterized protein</fullName>
    </submittedName>
</protein>
<reference evidence="1" key="1">
    <citation type="submission" date="2022-11" db="EMBL/GenBank/DDBJ databases">
        <title>Genome Sequence of Boeremia exigua.</title>
        <authorList>
            <person name="Buettner E."/>
        </authorList>
    </citation>
    <scope>NUCLEOTIDE SEQUENCE</scope>
    <source>
        <strain evidence="1">CU02</strain>
    </source>
</reference>
<comment type="caution">
    <text evidence="1">The sequence shown here is derived from an EMBL/GenBank/DDBJ whole genome shotgun (WGS) entry which is preliminary data.</text>
</comment>